<dbReference type="AlphaFoldDB" id="A0A7I8XH31"/>
<dbReference type="EMBL" id="CAJFCV020000001">
    <property type="protein sequence ID" value="CAG9079699.1"/>
    <property type="molecule type" value="Genomic_DNA"/>
</dbReference>
<dbReference type="Proteomes" id="UP000582659">
    <property type="component" value="Unassembled WGS sequence"/>
</dbReference>
<evidence type="ECO:0000313" key="2">
    <source>
        <dbReference type="EMBL" id="CAD5207961.1"/>
    </source>
</evidence>
<feature type="transmembrane region" description="Helical" evidence="1">
    <location>
        <begin position="54"/>
        <end position="77"/>
    </location>
</feature>
<keyword evidence="3" id="KW-1185">Reference proteome</keyword>
<feature type="transmembrane region" description="Helical" evidence="1">
    <location>
        <begin position="97"/>
        <end position="121"/>
    </location>
</feature>
<dbReference type="EMBL" id="CAJFDI010000001">
    <property type="protein sequence ID" value="CAD5207961.1"/>
    <property type="molecule type" value="Genomic_DNA"/>
</dbReference>
<reference evidence="2" key="1">
    <citation type="submission" date="2020-09" db="EMBL/GenBank/DDBJ databases">
        <authorList>
            <person name="Kikuchi T."/>
        </authorList>
    </citation>
    <scope>NUCLEOTIDE SEQUENCE</scope>
    <source>
        <strain evidence="2">Ka4C1</strain>
    </source>
</reference>
<dbReference type="Proteomes" id="UP000659654">
    <property type="component" value="Unassembled WGS sequence"/>
</dbReference>
<name>A0A7I8XH31_BURXY</name>
<feature type="transmembrane region" description="Helical" evidence="1">
    <location>
        <begin position="142"/>
        <end position="164"/>
    </location>
</feature>
<proteinExistence type="predicted"/>
<organism evidence="2 3">
    <name type="scientific">Bursaphelenchus xylophilus</name>
    <name type="common">Pinewood nematode worm</name>
    <name type="synonym">Aphelenchoides xylophilus</name>
    <dbReference type="NCBI Taxonomy" id="6326"/>
    <lineage>
        <taxon>Eukaryota</taxon>
        <taxon>Metazoa</taxon>
        <taxon>Ecdysozoa</taxon>
        <taxon>Nematoda</taxon>
        <taxon>Chromadorea</taxon>
        <taxon>Rhabditida</taxon>
        <taxon>Tylenchina</taxon>
        <taxon>Tylenchomorpha</taxon>
        <taxon>Aphelenchoidea</taxon>
        <taxon>Aphelenchoididae</taxon>
        <taxon>Bursaphelenchus</taxon>
    </lineage>
</organism>
<gene>
    <name evidence="2" type="ORF">BXYJ_LOCUS197</name>
</gene>
<keyword evidence="1" id="KW-1133">Transmembrane helix</keyword>
<comment type="caution">
    <text evidence="2">The sequence shown here is derived from an EMBL/GenBank/DDBJ whole genome shotgun (WGS) entry which is preliminary data.</text>
</comment>
<protein>
    <submittedName>
        <fullName evidence="2">(pine wood nematode) hypothetical protein</fullName>
    </submittedName>
</protein>
<keyword evidence="1" id="KW-0472">Membrane</keyword>
<evidence type="ECO:0000313" key="3">
    <source>
        <dbReference type="Proteomes" id="UP000659654"/>
    </source>
</evidence>
<keyword evidence="1" id="KW-0812">Transmembrane</keyword>
<accession>A0A7I8XH31</accession>
<sequence>MLNSPDEFPTENMLFYYNLSGKIMLPFKTCLIIPTLLVMTNASTKSMKLYHKYIVSTVLWSFASSVVWTSVGTIDLLPTPCFAFFGFGSSLTENEALFFGTAAFLTTGRLVAIAFQLLFRISQFLHPQSKLYKPSQFITTEHPVLSFFATLAAIYGIVWVPILVTFPDQPHQRQLIALLSLRLDRFLKRSPRMLCFAKVNGNGNGLLVISVIIIFLATVTPCTIYFIHRRAMQSRAPEKTLAMHQMLLKAFIAQIALLIKEQFQSRTNTITNNHELGHPWSTVVFIASYDWIMLQFATPFETTPFTDVQQAHPNLLVEGTKSDAASSFFPTLREALKYRRTVLSGVTFHQ</sequence>
<feature type="transmembrane region" description="Helical" evidence="1">
    <location>
        <begin position="206"/>
        <end position="228"/>
    </location>
</feature>
<evidence type="ECO:0000256" key="1">
    <source>
        <dbReference type="SAM" id="Phobius"/>
    </source>
</evidence>
<feature type="transmembrane region" description="Helical" evidence="1">
    <location>
        <begin position="23"/>
        <end position="42"/>
    </location>
</feature>